<name>F0SJU1_RUBBR</name>
<evidence type="ECO:0000313" key="2">
    <source>
        <dbReference type="Proteomes" id="UP000006860"/>
    </source>
</evidence>
<keyword evidence="2" id="KW-1185">Reference proteome</keyword>
<reference evidence="2" key="1">
    <citation type="submission" date="2011-02" db="EMBL/GenBank/DDBJ databases">
        <title>The complete genome of Planctomyces brasiliensis DSM 5305.</title>
        <authorList>
            <person name="Lucas S."/>
            <person name="Copeland A."/>
            <person name="Lapidus A."/>
            <person name="Bruce D."/>
            <person name="Goodwin L."/>
            <person name="Pitluck S."/>
            <person name="Kyrpides N."/>
            <person name="Mavromatis K."/>
            <person name="Pagani I."/>
            <person name="Ivanova N."/>
            <person name="Ovchinnikova G."/>
            <person name="Lu M."/>
            <person name="Detter J.C."/>
            <person name="Han C."/>
            <person name="Land M."/>
            <person name="Hauser L."/>
            <person name="Markowitz V."/>
            <person name="Cheng J.-F."/>
            <person name="Hugenholtz P."/>
            <person name="Woyke T."/>
            <person name="Wu D."/>
            <person name="Tindall B."/>
            <person name="Pomrenke H.G."/>
            <person name="Brambilla E."/>
            <person name="Klenk H.-P."/>
            <person name="Eisen J.A."/>
        </authorList>
    </citation>
    <scope>NUCLEOTIDE SEQUENCE [LARGE SCALE GENOMIC DNA]</scope>
    <source>
        <strain evidence="2">ATCC 49424 / DSM 5305 / JCM 21570 / NBRC 103401 / IFAM 1448</strain>
    </source>
</reference>
<evidence type="ECO:0000313" key="1">
    <source>
        <dbReference type="EMBL" id="ADY58630.1"/>
    </source>
</evidence>
<dbReference type="HOGENOM" id="CLU_3188571_0_0_0"/>
<dbReference type="AlphaFoldDB" id="F0SJU1"/>
<dbReference type="Proteomes" id="UP000006860">
    <property type="component" value="Chromosome"/>
</dbReference>
<gene>
    <name evidence="1" type="ordered locus">Plabr_1009</name>
</gene>
<protein>
    <submittedName>
        <fullName evidence="1">Uncharacterized protein</fullName>
    </submittedName>
</protein>
<dbReference type="STRING" id="756272.Plabr_1009"/>
<accession>F0SJU1</accession>
<proteinExistence type="predicted"/>
<dbReference type="EMBL" id="CP002546">
    <property type="protein sequence ID" value="ADY58630.1"/>
    <property type="molecule type" value="Genomic_DNA"/>
</dbReference>
<dbReference type="KEGG" id="pbs:Plabr_1009"/>
<sequence>MILDWRRKGPDNTGLSKLQIGLFLYPANLSQNARFLDNSTKIELVS</sequence>
<organism evidence="1 2">
    <name type="scientific">Rubinisphaera brasiliensis (strain ATCC 49424 / DSM 5305 / JCM 21570 / IAM 15109 / NBRC 103401 / IFAM 1448)</name>
    <name type="common">Planctomyces brasiliensis</name>
    <dbReference type="NCBI Taxonomy" id="756272"/>
    <lineage>
        <taxon>Bacteria</taxon>
        <taxon>Pseudomonadati</taxon>
        <taxon>Planctomycetota</taxon>
        <taxon>Planctomycetia</taxon>
        <taxon>Planctomycetales</taxon>
        <taxon>Planctomycetaceae</taxon>
        <taxon>Rubinisphaera</taxon>
    </lineage>
</organism>